<comment type="similarity">
    <text evidence="3 11">Belongs to the cytochrome c oxidase subunit 5A family.</text>
</comment>
<comment type="subunit">
    <text evidence="11">Component of the cytochrome c oxidase (complex IV, CIV), a multisubunit enzyme composed of a catalytic core of 3 subunits and several supernumerary subunits.</text>
</comment>
<keyword evidence="13" id="KW-1185">Reference proteome</keyword>
<keyword evidence="8 11" id="KW-0408">Iron</keyword>
<dbReference type="Proteomes" id="UP000836402">
    <property type="component" value="Unassembled WGS sequence"/>
</dbReference>
<evidence type="ECO:0000313" key="12">
    <source>
        <dbReference type="EMBL" id="CAD6895866.1"/>
    </source>
</evidence>
<evidence type="ECO:0000256" key="11">
    <source>
        <dbReference type="RuleBase" id="RU368103"/>
    </source>
</evidence>
<keyword evidence="7 11" id="KW-0809">Transit peptide</keyword>
<keyword evidence="10 11" id="KW-0472">Membrane</keyword>
<name>A0ABN7IGA1_9BASI</name>
<dbReference type="Gene3D" id="1.25.40.40">
    <property type="entry name" value="Cytochrome c oxidase, subunit Va/VI"/>
    <property type="match status" value="1"/>
</dbReference>
<dbReference type="InterPro" id="IPR036545">
    <property type="entry name" value="Cyt_c_oxidase_su5A/6_sf"/>
</dbReference>
<evidence type="ECO:0000256" key="2">
    <source>
        <dbReference type="ARBA" id="ARBA00004673"/>
    </source>
</evidence>
<dbReference type="InterPro" id="IPR003204">
    <property type="entry name" value="Cyt_c_oxidase_su5A/6"/>
</dbReference>
<evidence type="ECO:0000256" key="6">
    <source>
        <dbReference type="ARBA" id="ARBA00022792"/>
    </source>
</evidence>
<evidence type="ECO:0000256" key="7">
    <source>
        <dbReference type="ARBA" id="ARBA00022946"/>
    </source>
</evidence>
<evidence type="ECO:0000256" key="4">
    <source>
        <dbReference type="ARBA" id="ARBA00022617"/>
    </source>
</evidence>
<comment type="function">
    <text evidence="11">Component of the cytochrome c oxidase, the last enzyme in the mitochondrial electron transport chain which drives oxidative phosphorylation. The respiratory chain contains 3 multisubunit complexes succinate dehydrogenase (complex II, CII), ubiquinol-cytochrome c oxidoreductase (cytochrome b-c1 complex, complex III, CIII) and cytochrome c oxidase (complex IV, CIV), that cooperate to transfer electrons derived from NADH and succinate to molecular oxygen, creating an electrochemical gradient over the inner membrane that drives transmembrane transport and the ATP synthase. Cytochrome c oxidase is the component of the respiratory chain that catalyzes the reduction of oxygen to water. Electrons originating from reduced cytochrome c in the intermembrane space (IMS) are transferred via the dinuclear copper A center (CU(A)) of subunit 2 and heme A of subunit 1 to the active site in subunit 1, a binuclear center (BNC) formed by heme A3 and copper B (CU(B)). The BNC reduces molecular oxygen to 2 water molecules using 4 electrons from cytochrome c in the IMS and 4 protons from the mitochondrial matrix.</text>
</comment>
<evidence type="ECO:0000256" key="5">
    <source>
        <dbReference type="ARBA" id="ARBA00022723"/>
    </source>
</evidence>
<dbReference type="Pfam" id="PF02284">
    <property type="entry name" value="COX5A"/>
    <property type="match status" value="1"/>
</dbReference>
<sequence length="153" mass="16811">MSSSLLTGAFRTAAAATSARAALLQGTSAHATIAAAALVAPRAARGYAAHHEEESFEAFNARYVTFFKSVEDLFELQRGLNNCFSYDLVPAPEVLEEAIRAARRVNDYPTAVRVFEGVKEKVENAKQYQQYVDALKPVKEELGISLKEELYHA</sequence>
<organism evidence="12 13">
    <name type="scientific">Tilletia caries</name>
    <name type="common">wheat bunt fungus</name>
    <dbReference type="NCBI Taxonomy" id="13290"/>
    <lineage>
        <taxon>Eukaryota</taxon>
        <taxon>Fungi</taxon>
        <taxon>Dikarya</taxon>
        <taxon>Basidiomycota</taxon>
        <taxon>Ustilaginomycotina</taxon>
        <taxon>Exobasidiomycetes</taxon>
        <taxon>Tilletiales</taxon>
        <taxon>Tilletiaceae</taxon>
        <taxon>Tilletia</taxon>
    </lineage>
</organism>
<keyword evidence="5 11" id="KW-0479">Metal-binding</keyword>
<dbReference type="EMBL" id="CAJHJG010000004">
    <property type="protein sequence ID" value="CAD6895866.1"/>
    <property type="molecule type" value="Genomic_DNA"/>
</dbReference>
<keyword evidence="6 11" id="KW-0999">Mitochondrion inner membrane</keyword>
<evidence type="ECO:0000256" key="1">
    <source>
        <dbReference type="ARBA" id="ARBA00004443"/>
    </source>
</evidence>
<keyword evidence="9 11" id="KW-0496">Mitochondrion</keyword>
<keyword evidence="4 11" id="KW-0349">Heme</keyword>
<comment type="caution">
    <text evidence="12">The sequence shown here is derived from an EMBL/GenBank/DDBJ whole genome shotgun (WGS) entry which is preliminary data.</text>
</comment>
<evidence type="ECO:0000313" key="13">
    <source>
        <dbReference type="Proteomes" id="UP000836402"/>
    </source>
</evidence>
<evidence type="ECO:0000256" key="8">
    <source>
        <dbReference type="ARBA" id="ARBA00023004"/>
    </source>
</evidence>
<dbReference type="PANTHER" id="PTHR14200">
    <property type="entry name" value="CYTOCHROME C OXIDASE POLYPEPTIDE"/>
    <property type="match status" value="1"/>
</dbReference>
<evidence type="ECO:0000256" key="3">
    <source>
        <dbReference type="ARBA" id="ARBA00007972"/>
    </source>
</evidence>
<evidence type="ECO:0000256" key="9">
    <source>
        <dbReference type="ARBA" id="ARBA00023128"/>
    </source>
</evidence>
<reference evidence="12" key="1">
    <citation type="submission" date="2020-10" db="EMBL/GenBank/DDBJ databases">
        <authorList>
            <person name="Sedaghatjoo S."/>
        </authorList>
    </citation>
    <scope>NUCLEOTIDE SEQUENCE</scope>
    <source>
        <strain evidence="12">AZH3</strain>
    </source>
</reference>
<evidence type="ECO:0000256" key="10">
    <source>
        <dbReference type="ARBA" id="ARBA00023136"/>
    </source>
</evidence>
<dbReference type="PANTHER" id="PTHR14200:SF11">
    <property type="entry name" value="CYTOCHROME C OXIDASE SUBUNIT 5A, MITOCHONDRIAL"/>
    <property type="match status" value="1"/>
</dbReference>
<protein>
    <recommendedName>
        <fullName evidence="11">Cytochrome c oxidase subunit 6, mitochondrial</fullName>
    </recommendedName>
    <alternativeName>
        <fullName evidence="11">Cytochrome c oxidase polypeptide VI</fullName>
    </alternativeName>
</protein>
<gene>
    <name evidence="12" type="ORF">JKIAZH3_G9916</name>
</gene>
<dbReference type="CDD" id="cd00923">
    <property type="entry name" value="Cyt_c_Oxidase_Va"/>
    <property type="match status" value="1"/>
</dbReference>
<comment type="subcellular location">
    <subcellularLocation>
        <location evidence="1 11">Mitochondrion inner membrane</location>
        <topology evidence="1 11">Peripheral membrane protein</topology>
        <orientation evidence="1 11">Matrix side</orientation>
    </subcellularLocation>
</comment>
<proteinExistence type="inferred from homology"/>
<comment type="pathway">
    <text evidence="2 11">Energy metabolism; oxidative phosphorylation.</text>
</comment>
<accession>A0ABN7IGA1</accession>
<dbReference type="SUPFAM" id="SSF48479">
    <property type="entry name" value="Cytochrome c oxidase subunit E"/>
    <property type="match status" value="1"/>
</dbReference>